<evidence type="ECO:0000313" key="2">
    <source>
        <dbReference type="EMBL" id="KAK4475033.1"/>
    </source>
</evidence>
<reference evidence="2" key="1">
    <citation type="submission" date="2022-04" db="EMBL/GenBank/DDBJ databases">
        <authorList>
            <person name="Xu L."/>
            <person name="Lv Z."/>
        </authorList>
    </citation>
    <scope>NUCLEOTIDE SEQUENCE</scope>
    <source>
        <strain evidence="2">LV_2022a</strain>
    </source>
</reference>
<feature type="transmembrane region" description="Helical" evidence="1">
    <location>
        <begin position="12"/>
        <end position="38"/>
    </location>
</feature>
<protein>
    <submittedName>
        <fullName evidence="2">Uncharacterized protein</fullName>
    </submittedName>
</protein>
<keyword evidence="3" id="KW-1185">Reference proteome</keyword>
<dbReference type="AlphaFoldDB" id="A0AAE1ZJZ5"/>
<keyword evidence="1" id="KW-1133">Transmembrane helix</keyword>
<dbReference type="Proteomes" id="UP001292079">
    <property type="component" value="Unassembled WGS sequence"/>
</dbReference>
<evidence type="ECO:0000313" key="3">
    <source>
        <dbReference type="Proteomes" id="UP001292079"/>
    </source>
</evidence>
<accession>A0AAE1ZJZ5</accession>
<proteinExistence type="predicted"/>
<keyword evidence="1" id="KW-0812">Transmembrane</keyword>
<name>A0AAE1ZJZ5_SCHME</name>
<gene>
    <name evidence="2" type="ORF">MN116_002129</name>
</gene>
<keyword evidence="1" id="KW-0472">Membrane</keyword>
<organism evidence="2 3">
    <name type="scientific">Schistosoma mekongi</name>
    <name type="common">Parasitic worm</name>
    <dbReference type="NCBI Taxonomy" id="38744"/>
    <lineage>
        <taxon>Eukaryota</taxon>
        <taxon>Metazoa</taxon>
        <taxon>Spiralia</taxon>
        <taxon>Lophotrochozoa</taxon>
        <taxon>Platyhelminthes</taxon>
        <taxon>Trematoda</taxon>
        <taxon>Digenea</taxon>
        <taxon>Strigeidida</taxon>
        <taxon>Schistosomatoidea</taxon>
        <taxon>Schistosomatidae</taxon>
        <taxon>Schistosoma</taxon>
    </lineage>
</organism>
<sequence length="125" mass="14395">MTNDVYKNGYIFVRIASFLISGIIMFMKVIVMLCFMQYMICEEMTEMMTTESSNKTESDLHQPINITPFYNKTDQSSNLTYTKTNADDVNDNDVKDSDFTSVRLIKRSLAVILVYLCDLLLITVN</sequence>
<comment type="caution">
    <text evidence="2">The sequence shown here is derived from an EMBL/GenBank/DDBJ whole genome shotgun (WGS) entry which is preliminary data.</text>
</comment>
<evidence type="ECO:0000256" key="1">
    <source>
        <dbReference type="SAM" id="Phobius"/>
    </source>
</evidence>
<dbReference type="EMBL" id="JALJAT010000001">
    <property type="protein sequence ID" value="KAK4475033.1"/>
    <property type="molecule type" value="Genomic_DNA"/>
</dbReference>
<reference evidence="2" key="2">
    <citation type="journal article" date="2023" name="Infect Dis Poverty">
        <title>Chromosome-scale genome of the human blood fluke Schistosoma mekongi and its implications for public health.</title>
        <authorList>
            <person name="Zhou M."/>
            <person name="Xu L."/>
            <person name="Xu D."/>
            <person name="Chen W."/>
            <person name="Khan J."/>
            <person name="Hu Y."/>
            <person name="Huang H."/>
            <person name="Wei H."/>
            <person name="Zhang Y."/>
            <person name="Chusongsang P."/>
            <person name="Tanasarnprasert K."/>
            <person name="Hu X."/>
            <person name="Limpanont Y."/>
            <person name="Lv Z."/>
        </authorList>
    </citation>
    <scope>NUCLEOTIDE SEQUENCE</scope>
    <source>
        <strain evidence="2">LV_2022a</strain>
    </source>
</reference>